<dbReference type="InterPro" id="IPR051732">
    <property type="entry name" value="USF"/>
</dbReference>
<dbReference type="EMBL" id="KZ819190">
    <property type="protein sequence ID" value="PWZ01359.1"/>
    <property type="molecule type" value="Genomic_DNA"/>
</dbReference>
<dbReference type="GO" id="GO:0000981">
    <property type="term" value="F:DNA-binding transcription factor activity, RNA polymerase II-specific"/>
    <property type="evidence" value="ECO:0007669"/>
    <property type="project" value="TreeGrafter"/>
</dbReference>
<name>A0A317XVF9_9BASI</name>
<feature type="region of interest" description="Disordered" evidence="5">
    <location>
        <begin position="79"/>
        <end position="110"/>
    </location>
</feature>
<dbReference type="PANTHER" id="PTHR46117">
    <property type="entry name" value="FI24210P1"/>
    <property type="match status" value="1"/>
</dbReference>
<dbReference type="SMART" id="SM00353">
    <property type="entry name" value="HLH"/>
    <property type="match status" value="1"/>
</dbReference>
<feature type="compositionally biased region" description="Basic and acidic residues" evidence="5">
    <location>
        <begin position="271"/>
        <end position="287"/>
    </location>
</feature>
<feature type="compositionally biased region" description="Low complexity" evidence="5">
    <location>
        <begin position="1"/>
        <end position="16"/>
    </location>
</feature>
<protein>
    <recommendedName>
        <fullName evidence="6">BHLH domain-containing protein</fullName>
    </recommendedName>
</protein>
<feature type="compositionally biased region" description="Acidic residues" evidence="5">
    <location>
        <begin position="288"/>
        <end position="297"/>
    </location>
</feature>
<evidence type="ECO:0000256" key="3">
    <source>
        <dbReference type="ARBA" id="ARBA00023163"/>
    </source>
</evidence>
<dbReference type="SUPFAM" id="SSF47459">
    <property type="entry name" value="HLH, helix-loop-helix DNA-binding domain"/>
    <property type="match status" value="1"/>
</dbReference>
<evidence type="ECO:0000256" key="2">
    <source>
        <dbReference type="ARBA" id="ARBA00023015"/>
    </source>
</evidence>
<dbReference type="PANTHER" id="PTHR46117:SF3">
    <property type="entry name" value="FI24210P1"/>
    <property type="match status" value="1"/>
</dbReference>
<keyword evidence="3" id="KW-0804">Transcription</keyword>
<organism evidence="7 8">
    <name type="scientific">Testicularia cyperi</name>
    <dbReference type="NCBI Taxonomy" id="1882483"/>
    <lineage>
        <taxon>Eukaryota</taxon>
        <taxon>Fungi</taxon>
        <taxon>Dikarya</taxon>
        <taxon>Basidiomycota</taxon>
        <taxon>Ustilaginomycotina</taxon>
        <taxon>Ustilaginomycetes</taxon>
        <taxon>Ustilaginales</taxon>
        <taxon>Anthracoideaceae</taxon>
        <taxon>Testicularia</taxon>
    </lineage>
</organism>
<dbReference type="InterPro" id="IPR036638">
    <property type="entry name" value="HLH_DNA-bd_sf"/>
</dbReference>
<dbReference type="InParanoid" id="A0A317XVF9"/>
<dbReference type="OrthoDB" id="690068at2759"/>
<dbReference type="STRING" id="1882483.A0A317XVF9"/>
<evidence type="ECO:0000313" key="7">
    <source>
        <dbReference type="EMBL" id="PWZ01359.1"/>
    </source>
</evidence>
<dbReference type="AlphaFoldDB" id="A0A317XVF9"/>
<evidence type="ECO:0000259" key="6">
    <source>
        <dbReference type="PROSITE" id="PS50888"/>
    </source>
</evidence>
<dbReference type="GO" id="GO:0000978">
    <property type="term" value="F:RNA polymerase II cis-regulatory region sequence-specific DNA binding"/>
    <property type="evidence" value="ECO:0007669"/>
    <property type="project" value="TreeGrafter"/>
</dbReference>
<gene>
    <name evidence="7" type="ORF">BCV70DRAFT_198787</name>
</gene>
<keyword evidence="8" id="KW-1185">Reference proteome</keyword>
<feature type="region of interest" description="Disordered" evidence="5">
    <location>
        <begin position="255"/>
        <end position="298"/>
    </location>
</feature>
<keyword evidence="4" id="KW-0539">Nucleus</keyword>
<dbReference type="GO" id="GO:0046983">
    <property type="term" value="F:protein dimerization activity"/>
    <property type="evidence" value="ECO:0007669"/>
    <property type="project" value="InterPro"/>
</dbReference>
<evidence type="ECO:0000256" key="1">
    <source>
        <dbReference type="ARBA" id="ARBA00004123"/>
    </source>
</evidence>
<dbReference type="Pfam" id="PF00010">
    <property type="entry name" value="HLH"/>
    <property type="match status" value="1"/>
</dbReference>
<feature type="region of interest" description="Disordered" evidence="5">
    <location>
        <begin position="1"/>
        <end position="44"/>
    </location>
</feature>
<evidence type="ECO:0000256" key="5">
    <source>
        <dbReference type="SAM" id="MobiDB-lite"/>
    </source>
</evidence>
<accession>A0A317XVF9</accession>
<keyword evidence="2" id="KW-0805">Transcription regulation</keyword>
<sequence length="460" mass="50976">MAVAKRASVSSDSSAESSKRPLLNKDGSQRKSRVLSRKTDHSVIERRRREKINEKLVFLQNLVPACLLECQDLIERKYDSLNPSNDTQDAGGKQATRRGEKRKKTLEKVEKAKQEMQEKVKSSMVLEKLCIISHTVDYVLELQRENQSLRELCRGQPDSIPTASSSDRLQEHYRQAHRCASPQPMDSDVSARVRSPSTSSDDEPLMSGSASMTRLRSDESACEHHSCKKRRLHWGSDDIRKASVRGLTASNSTVETAEVKLGSDPSSGDQAHADDSDSNRVESRDVIQDSESEDETDCSACQNHATLAEQDRSLAASKPSAGFATINTGSTSANCTSAQPRYGCARHSWCRGDVQSDSATESSDELPSPVLAPISRTSLDGRTRLPSILPLSAMSHPHASFHHQHHHQPHARQEKLASLYRKDPLWPTSTETKLGISGRNPFRPLSLYTSHSYATIPSRE</sequence>
<feature type="domain" description="BHLH" evidence="6">
    <location>
        <begin position="36"/>
        <end position="142"/>
    </location>
</feature>
<dbReference type="InterPro" id="IPR011598">
    <property type="entry name" value="bHLH_dom"/>
</dbReference>
<dbReference type="Gene3D" id="4.10.280.10">
    <property type="entry name" value="Helix-loop-helix DNA-binding domain"/>
    <property type="match status" value="1"/>
</dbReference>
<feature type="region of interest" description="Disordered" evidence="5">
    <location>
        <begin position="153"/>
        <end position="222"/>
    </location>
</feature>
<evidence type="ECO:0000256" key="4">
    <source>
        <dbReference type="ARBA" id="ARBA00023242"/>
    </source>
</evidence>
<feature type="compositionally biased region" description="Basic residues" evidence="5">
    <location>
        <begin position="95"/>
        <end position="105"/>
    </location>
</feature>
<dbReference type="GO" id="GO:0005634">
    <property type="term" value="C:nucleus"/>
    <property type="evidence" value="ECO:0007669"/>
    <property type="project" value="UniProtKB-SubCell"/>
</dbReference>
<reference evidence="7 8" key="1">
    <citation type="journal article" date="2018" name="Mol. Biol. Evol.">
        <title>Broad Genomic Sampling Reveals a Smut Pathogenic Ancestry of the Fungal Clade Ustilaginomycotina.</title>
        <authorList>
            <person name="Kijpornyongpan T."/>
            <person name="Mondo S.J."/>
            <person name="Barry K."/>
            <person name="Sandor L."/>
            <person name="Lee J."/>
            <person name="Lipzen A."/>
            <person name="Pangilinan J."/>
            <person name="LaButti K."/>
            <person name="Hainaut M."/>
            <person name="Henrissat B."/>
            <person name="Grigoriev I.V."/>
            <person name="Spatafora J.W."/>
            <person name="Aime M.C."/>
        </authorList>
    </citation>
    <scope>NUCLEOTIDE SEQUENCE [LARGE SCALE GENOMIC DNA]</scope>
    <source>
        <strain evidence="7 8">MCA 3645</strain>
    </source>
</reference>
<dbReference type="PROSITE" id="PS50888">
    <property type="entry name" value="BHLH"/>
    <property type="match status" value="1"/>
</dbReference>
<dbReference type="Proteomes" id="UP000246740">
    <property type="component" value="Unassembled WGS sequence"/>
</dbReference>
<proteinExistence type="predicted"/>
<evidence type="ECO:0000313" key="8">
    <source>
        <dbReference type="Proteomes" id="UP000246740"/>
    </source>
</evidence>
<comment type="subcellular location">
    <subcellularLocation>
        <location evidence="1">Nucleus</location>
    </subcellularLocation>
</comment>